<evidence type="ECO:0000313" key="2">
    <source>
        <dbReference type="EMBL" id="BAR59753.1"/>
    </source>
</evidence>
<protein>
    <submittedName>
        <fullName evidence="2">Uncharacterized protein</fullName>
    </submittedName>
</protein>
<reference evidence="2 3" key="1">
    <citation type="submission" date="2014-11" db="EMBL/GenBank/DDBJ databases">
        <title>Symbiosis island explosion on the genome of extra-slow-growing strains of soybean bradyrhizobia with massive insertion sequences.</title>
        <authorList>
            <person name="Iida T."/>
            <person name="Minamisawa K."/>
        </authorList>
    </citation>
    <scope>NUCLEOTIDE SEQUENCE [LARGE SCALE GENOMIC DNA]</scope>
    <source>
        <strain evidence="2 3">NK6</strain>
    </source>
</reference>
<accession>A0A0E4FWD3</accession>
<organism evidence="2 3">
    <name type="scientific">Bradyrhizobium diazoefficiens</name>
    <dbReference type="NCBI Taxonomy" id="1355477"/>
    <lineage>
        <taxon>Bacteria</taxon>
        <taxon>Pseudomonadati</taxon>
        <taxon>Pseudomonadota</taxon>
        <taxon>Alphaproteobacteria</taxon>
        <taxon>Hyphomicrobiales</taxon>
        <taxon>Nitrobacteraceae</taxon>
        <taxon>Bradyrhizobium</taxon>
    </lineage>
</organism>
<feature type="compositionally biased region" description="Low complexity" evidence="1">
    <location>
        <begin position="652"/>
        <end position="664"/>
    </location>
</feature>
<feature type="region of interest" description="Disordered" evidence="1">
    <location>
        <begin position="1436"/>
        <end position="1459"/>
    </location>
</feature>
<proteinExistence type="predicted"/>
<feature type="region of interest" description="Disordered" evidence="1">
    <location>
        <begin position="596"/>
        <end position="620"/>
    </location>
</feature>
<dbReference type="Proteomes" id="UP000063308">
    <property type="component" value="Chromosome"/>
</dbReference>
<name>A0A0E4FWD3_9BRAD</name>
<feature type="region of interest" description="Disordered" evidence="1">
    <location>
        <begin position="652"/>
        <end position="671"/>
    </location>
</feature>
<feature type="compositionally biased region" description="Basic and acidic residues" evidence="1">
    <location>
        <begin position="596"/>
        <end position="613"/>
    </location>
</feature>
<evidence type="ECO:0000256" key="1">
    <source>
        <dbReference type="SAM" id="MobiDB-lite"/>
    </source>
</evidence>
<sequence>MDIPAVPSSPADPSPVSVRVLTRVVAAGVVKRNGKYRLRASLAFLPQPASAEEIREDQNKPKSEQQLVDLTKWPSEIEKRFPGGGAVKLNVAKIAKDGDRILPIAGDTGKTTTWTRTTPARDMTYLVSLWRRLLAPTVEIGDLVFDPPNAKPEDKSATNDSRRVLETYWDQYVDATAAFVDPWGHLCAALRQSIAGSAAQKIVETKYPVQVSTVPYAEVSAALSAFSMQAATETVATGVRHSAREQVKFVLEARRMGGAMTKLGRLAAGPVPRRDGGDAMTMAAEYAAARRPLVDARDFQLSANKKGRSERNVRVAVQAEQAFLRRHRGDQSVAETGELSFSWQGQARSKKRWRYADVFNDFAFVNTLTASMNATSVRPTITQLGRKALHTFATRSSEALLQHFWAMRVVPQELTPQQKEDVAKAVSKQAEKSRDPRDLRKARADREANWRRYDRAARQIVDAPARRFFGLQSFPTLARVFNLVVDVEIELKDFNDSLSAIPGTDWLYRDEEAVDFDAEDIDRYGSGPRTARSDFLLLAHLPTGQTGDQALWSIVKLRQNGATDRDDAHFWPVTFEEIEIVRDLFRLEKVIADSTKTEAEKQKAREQKEEAETTRPPQFDGIVDLGFQQDGKPRFELDNRDFAQSLEQYANAAEGAQAAEEGGAPLDRHGQGLGTLRTGGLVLLDRMRPDLVVTNAQSSLSQVKQRATNQGVVLDAQMLTVGYRLDIGVWPSDRQSERFVWRSLMNRIVNFADPADSADTIEQGKLERHIRELNLSVEERIRLDSGLVRTPSKMIALDKNKNPDKAEAIANQDIAVWTGDPLGLECGGADERTSTVEVDPTRDLPLTIVYDLPRDLGTTKGDREAYAPPRLEFGRGYRVGLRSVYLGGVTLPLERAAARYEKAKDGTLTLPPRDSNGHRFLRSEPIDPPLLTMSERVHKAHRHPDQPWDSTEWAVVRTGSDPRLKPESTARVVIPPAVPMEYAVLHRIKTWSRTVGNERGHGLRLVDGLVNVSLDPNWGGFPSLDDKRRNPTFQPRFEDRPKNPSMVYDAVFQVKTTSDEDLALRKQPYYPDPGARRLAVEVVTRRPDAERKEAPLVVPLDAPGHEVRYPDYVPVLIEVIAIKADATRKSIVDSDPETDVGVLQPGGNFVKQSWRGWRPSSGTVRVRRVRVHLRPGEDYDVRMWCPPPSDDIARWFQAGEDFVHYQHMLGTIENRLSSTSELGVRALRAIGLDHNTRSDELTIVQGMLAIMGDAEAKSFVGALEKRDASNALPAFEGVVNPDGVSAKLFRLIAEYLGQRGREVAVPGFAKMRTMRVTHATQQPRFEPCFIGLGAEPPACMKTQDGDKLIAIVRKEFDETSGVGLAGAPGATGDDKKRPGWLLNHPDPTKWITLPHAGHDDGAADTVFGGRVAMDLDTSSQLTLWGTVATVNDDIKRKRDRSKRLPEPSPPQSLAGSVPDEPFNIYGFSVDKEGKVTFPKQRIELLRTRDLSAEIHAQKVDDLVEKPEILDLAFTPDGAVREYERRHRFTTPQAVKLSLELEARSRFEHMLLRQPDHNEPPPTPPDPITRRGAKAEIWLPATKSPDPLDRKSLLPAFVWTEKFDGTEIERRTKIRIRWKRPGICGEDEKLAIVLWPPEIVDPGRRDEIARDIARDLVKSQGGVTAYKEYEDFEDNDLGPGGQFITRWASDAIRRGPVQNGFFMPLEAFRDALPDFGGNTNAQLVPSVQMPIPRGDNDDDSTVPIGGASKSSSPLLQNTMLVSLLAYEPRFDIADESWYVDAEISPLVLAYPFLRLGLVRYQKHAPPEWQVSEPIPEFIQILPRRHVVVSAETVGSHGYPVRVDIFGSASDLVALNPEDEKDAGTKADAMHRPVLKALVLRHPDGVAYGGDARDNMVPEVIATGIDGRLLKWNSADDPTAVQPRRDEPGLEWSFRFVLKDDPRNIPHFIFMEEVDWMLPTDPDAEGVRQGRDPGSDSIVAESGPRFALKLRIRS</sequence>
<gene>
    <name evidence="2" type="ORF">NK6_6602</name>
</gene>
<dbReference type="EMBL" id="AP014685">
    <property type="protein sequence ID" value="BAR59753.1"/>
    <property type="molecule type" value="Genomic_DNA"/>
</dbReference>
<evidence type="ECO:0000313" key="3">
    <source>
        <dbReference type="Proteomes" id="UP000063308"/>
    </source>
</evidence>
<dbReference type="RefSeq" id="WP_131234244.1">
    <property type="nucleotide sequence ID" value="NZ_AXAX01000035.1"/>
</dbReference>